<dbReference type="CDD" id="cd00075">
    <property type="entry name" value="HATPase"/>
    <property type="match status" value="1"/>
</dbReference>
<evidence type="ECO:0000259" key="13">
    <source>
        <dbReference type="PROSITE" id="PS50885"/>
    </source>
</evidence>
<dbReference type="CDD" id="cd00082">
    <property type="entry name" value="HisKA"/>
    <property type="match status" value="1"/>
</dbReference>
<dbReference type="GO" id="GO:0000155">
    <property type="term" value="F:phosphorelay sensor kinase activity"/>
    <property type="evidence" value="ECO:0007669"/>
    <property type="project" value="InterPro"/>
</dbReference>
<dbReference type="InterPro" id="IPR036097">
    <property type="entry name" value="HisK_dim/P_sf"/>
</dbReference>
<evidence type="ECO:0000256" key="8">
    <source>
        <dbReference type="ARBA" id="ARBA00022989"/>
    </source>
</evidence>
<proteinExistence type="predicted"/>
<comment type="subcellular location">
    <subcellularLocation>
        <location evidence="2">Membrane</location>
    </subcellularLocation>
</comment>
<sequence>MSIQQRISILFTAITAGILLVFMLIVYFSANQNRKSEFYEILQKEALTKVNLLLDVKLNANTLQTIYRKNREVLYEVEVAIYNQNQQLLYHDAVDIDVVKETPQLFADIQDRKVVRFSQDSWQVIGQLIELEGEHYFVTAAAFDAYGYRNLENLRNTMLVAFFLGLAIIYFIGRYFSIKTMAPITGMISEAQKISASNLDLRLQVANNNDELGDLADNFNQMLERLEKSFDSQKQFVSYVSHELRTPLSVIIAELELSQSKKRSKEEYKDTVELTLAESKKLAKLSSTLLDFAKASYDRSEVNFREVRIDELLLDASQELQQTNREYRIDLDFEGDFDEEDITVLGNSYLLIIAFKNLMDNSCKYSENQSCKCRISIAENMVQVAFKDDGVGIPEDELEEIFNPFFRGRNKSVSKGTGIGLALVERIMTLHNSKILVKSTLGKGSIFTLYIPNLGVSL</sequence>
<organism evidence="14 15">
    <name type="scientific">Mongoliibacter ruber</name>
    <dbReference type="NCBI Taxonomy" id="1750599"/>
    <lineage>
        <taxon>Bacteria</taxon>
        <taxon>Pseudomonadati</taxon>
        <taxon>Bacteroidota</taxon>
        <taxon>Cytophagia</taxon>
        <taxon>Cytophagales</taxon>
        <taxon>Cyclobacteriaceae</taxon>
        <taxon>Mongoliibacter</taxon>
    </lineage>
</organism>
<dbReference type="EC" id="2.7.13.3" evidence="3"/>
<dbReference type="Gene3D" id="1.10.287.130">
    <property type="match status" value="1"/>
</dbReference>
<dbReference type="OrthoDB" id="594725at2"/>
<dbReference type="AlphaFoldDB" id="A0A2T0WSP4"/>
<dbReference type="PROSITE" id="PS50109">
    <property type="entry name" value="HIS_KIN"/>
    <property type="match status" value="1"/>
</dbReference>
<evidence type="ECO:0000259" key="12">
    <source>
        <dbReference type="PROSITE" id="PS50109"/>
    </source>
</evidence>
<dbReference type="InterPro" id="IPR003594">
    <property type="entry name" value="HATPase_dom"/>
</dbReference>
<comment type="catalytic activity">
    <reaction evidence="1">
        <text>ATP + protein L-histidine = ADP + protein N-phospho-L-histidine.</text>
        <dbReference type="EC" id="2.7.13.3"/>
    </reaction>
</comment>
<feature type="transmembrane region" description="Helical" evidence="11">
    <location>
        <begin position="7"/>
        <end position="30"/>
    </location>
</feature>
<dbReference type="EMBL" id="PVTR01000002">
    <property type="protein sequence ID" value="PRY89723.1"/>
    <property type="molecule type" value="Genomic_DNA"/>
</dbReference>
<reference evidence="14 15" key="1">
    <citation type="submission" date="2018-03" db="EMBL/GenBank/DDBJ databases">
        <title>Genomic Encyclopedia of Archaeal and Bacterial Type Strains, Phase II (KMG-II): from individual species to whole genera.</title>
        <authorList>
            <person name="Goeker M."/>
        </authorList>
    </citation>
    <scope>NUCLEOTIDE SEQUENCE [LARGE SCALE GENOMIC DNA]</scope>
    <source>
        <strain evidence="14 15">DSM 27929</strain>
    </source>
</reference>
<dbReference type="SUPFAM" id="SSF47384">
    <property type="entry name" value="Homodimeric domain of signal transducing histidine kinase"/>
    <property type="match status" value="1"/>
</dbReference>
<evidence type="ECO:0000256" key="3">
    <source>
        <dbReference type="ARBA" id="ARBA00012438"/>
    </source>
</evidence>
<dbReference type="PRINTS" id="PR00344">
    <property type="entry name" value="BCTRLSENSOR"/>
</dbReference>
<keyword evidence="5" id="KW-0808">Transferase</keyword>
<evidence type="ECO:0000256" key="6">
    <source>
        <dbReference type="ARBA" id="ARBA00022692"/>
    </source>
</evidence>
<keyword evidence="7 14" id="KW-0418">Kinase</keyword>
<dbReference type="Pfam" id="PF02518">
    <property type="entry name" value="HATPase_c"/>
    <property type="match status" value="1"/>
</dbReference>
<gene>
    <name evidence="14" type="ORF">CLW00_102199</name>
</gene>
<dbReference type="InterPro" id="IPR003660">
    <property type="entry name" value="HAMP_dom"/>
</dbReference>
<evidence type="ECO:0000313" key="15">
    <source>
        <dbReference type="Proteomes" id="UP000238157"/>
    </source>
</evidence>
<dbReference type="InterPro" id="IPR005467">
    <property type="entry name" value="His_kinase_dom"/>
</dbReference>
<dbReference type="CDD" id="cd06225">
    <property type="entry name" value="HAMP"/>
    <property type="match status" value="1"/>
</dbReference>
<dbReference type="Pfam" id="PF00512">
    <property type="entry name" value="HisKA"/>
    <property type="match status" value="1"/>
</dbReference>
<feature type="domain" description="HAMP" evidence="13">
    <location>
        <begin position="178"/>
        <end position="231"/>
    </location>
</feature>
<feature type="transmembrane region" description="Helical" evidence="11">
    <location>
        <begin position="158"/>
        <end position="177"/>
    </location>
</feature>
<evidence type="ECO:0000256" key="9">
    <source>
        <dbReference type="ARBA" id="ARBA00023012"/>
    </source>
</evidence>
<dbReference type="Pfam" id="PF00672">
    <property type="entry name" value="HAMP"/>
    <property type="match status" value="1"/>
</dbReference>
<keyword evidence="10 11" id="KW-0472">Membrane</keyword>
<dbReference type="Gene3D" id="3.30.565.10">
    <property type="entry name" value="Histidine kinase-like ATPase, C-terminal domain"/>
    <property type="match status" value="1"/>
</dbReference>
<dbReference type="GO" id="GO:0005886">
    <property type="term" value="C:plasma membrane"/>
    <property type="evidence" value="ECO:0007669"/>
    <property type="project" value="TreeGrafter"/>
</dbReference>
<feature type="domain" description="Histidine kinase" evidence="12">
    <location>
        <begin position="239"/>
        <end position="455"/>
    </location>
</feature>
<evidence type="ECO:0000256" key="10">
    <source>
        <dbReference type="ARBA" id="ARBA00023136"/>
    </source>
</evidence>
<dbReference type="SMART" id="SM00388">
    <property type="entry name" value="HisKA"/>
    <property type="match status" value="1"/>
</dbReference>
<comment type="caution">
    <text evidence="14">The sequence shown here is derived from an EMBL/GenBank/DDBJ whole genome shotgun (WGS) entry which is preliminary data.</text>
</comment>
<dbReference type="RefSeq" id="WP_106132415.1">
    <property type="nucleotide sequence ID" value="NZ_PVTR01000002.1"/>
</dbReference>
<dbReference type="InterPro" id="IPR050428">
    <property type="entry name" value="TCS_sensor_his_kinase"/>
</dbReference>
<dbReference type="Proteomes" id="UP000238157">
    <property type="component" value="Unassembled WGS sequence"/>
</dbReference>
<dbReference type="InterPro" id="IPR004358">
    <property type="entry name" value="Sig_transdc_His_kin-like_C"/>
</dbReference>
<dbReference type="SMART" id="SM00387">
    <property type="entry name" value="HATPase_c"/>
    <property type="match status" value="1"/>
</dbReference>
<evidence type="ECO:0000256" key="7">
    <source>
        <dbReference type="ARBA" id="ARBA00022777"/>
    </source>
</evidence>
<keyword evidence="9" id="KW-0902">Two-component regulatory system</keyword>
<dbReference type="SUPFAM" id="SSF55874">
    <property type="entry name" value="ATPase domain of HSP90 chaperone/DNA topoisomerase II/histidine kinase"/>
    <property type="match status" value="1"/>
</dbReference>
<protein>
    <recommendedName>
        <fullName evidence="3">histidine kinase</fullName>
        <ecNumber evidence="3">2.7.13.3</ecNumber>
    </recommendedName>
</protein>
<evidence type="ECO:0000256" key="4">
    <source>
        <dbReference type="ARBA" id="ARBA00022553"/>
    </source>
</evidence>
<evidence type="ECO:0000256" key="2">
    <source>
        <dbReference type="ARBA" id="ARBA00004370"/>
    </source>
</evidence>
<keyword evidence="4" id="KW-0597">Phosphoprotein</keyword>
<dbReference type="FunFam" id="1.10.287.130:FF:000001">
    <property type="entry name" value="Two-component sensor histidine kinase"/>
    <property type="match status" value="1"/>
</dbReference>
<dbReference type="SMART" id="SM00304">
    <property type="entry name" value="HAMP"/>
    <property type="match status" value="1"/>
</dbReference>
<dbReference type="PROSITE" id="PS50885">
    <property type="entry name" value="HAMP"/>
    <property type="match status" value="1"/>
</dbReference>
<keyword evidence="15" id="KW-1185">Reference proteome</keyword>
<dbReference type="InterPro" id="IPR036890">
    <property type="entry name" value="HATPase_C_sf"/>
</dbReference>
<keyword evidence="6 11" id="KW-0812">Transmembrane</keyword>
<keyword evidence="8 11" id="KW-1133">Transmembrane helix</keyword>
<dbReference type="Gene3D" id="6.10.340.10">
    <property type="match status" value="1"/>
</dbReference>
<accession>A0A2T0WSP4</accession>
<dbReference type="SUPFAM" id="SSF158472">
    <property type="entry name" value="HAMP domain-like"/>
    <property type="match status" value="1"/>
</dbReference>
<evidence type="ECO:0000256" key="5">
    <source>
        <dbReference type="ARBA" id="ARBA00022679"/>
    </source>
</evidence>
<name>A0A2T0WSP4_9BACT</name>
<evidence type="ECO:0000256" key="1">
    <source>
        <dbReference type="ARBA" id="ARBA00000085"/>
    </source>
</evidence>
<dbReference type="InterPro" id="IPR003661">
    <property type="entry name" value="HisK_dim/P_dom"/>
</dbReference>
<dbReference type="PANTHER" id="PTHR45436:SF5">
    <property type="entry name" value="SENSOR HISTIDINE KINASE TRCS"/>
    <property type="match status" value="1"/>
</dbReference>
<evidence type="ECO:0000256" key="11">
    <source>
        <dbReference type="SAM" id="Phobius"/>
    </source>
</evidence>
<dbReference type="PANTHER" id="PTHR45436">
    <property type="entry name" value="SENSOR HISTIDINE KINASE YKOH"/>
    <property type="match status" value="1"/>
</dbReference>
<evidence type="ECO:0000313" key="14">
    <source>
        <dbReference type="EMBL" id="PRY89723.1"/>
    </source>
</evidence>